<comment type="cofactor">
    <cofactor evidence="1">
        <name>FAD</name>
        <dbReference type="ChEBI" id="CHEBI:57692"/>
    </cofactor>
</comment>
<dbReference type="PIRSF" id="PIRSF016578">
    <property type="entry name" value="HsaA"/>
    <property type="match status" value="1"/>
</dbReference>
<dbReference type="InterPro" id="IPR037069">
    <property type="entry name" value="AcylCoA_DH/ox_N_sf"/>
</dbReference>
<evidence type="ECO:0000259" key="6">
    <source>
        <dbReference type="Pfam" id="PF02771"/>
    </source>
</evidence>
<name>A0AB73FVF8_9BURK</name>
<dbReference type="RefSeq" id="WP_059725080.1">
    <property type="nucleotide sequence ID" value="NZ_LOYI01000072.1"/>
</dbReference>
<dbReference type="Pfam" id="PF02771">
    <property type="entry name" value="Acyl-CoA_dh_N"/>
    <property type="match status" value="1"/>
</dbReference>
<comment type="similarity">
    <text evidence="2">Belongs to the acyl-CoA dehydrogenase family.</text>
</comment>
<dbReference type="SUPFAM" id="SSF47203">
    <property type="entry name" value="Acyl-CoA dehydrogenase C-terminal domain-like"/>
    <property type="match status" value="1"/>
</dbReference>
<evidence type="ECO:0000256" key="2">
    <source>
        <dbReference type="ARBA" id="ARBA00009347"/>
    </source>
</evidence>
<dbReference type="Gene3D" id="1.20.140.10">
    <property type="entry name" value="Butyryl-CoA Dehydrogenase, subunit A, domain 3"/>
    <property type="match status" value="1"/>
</dbReference>
<evidence type="ECO:0000259" key="5">
    <source>
        <dbReference type="Pfam" id="PF00441"/>
    </source>
</evidence>
<dbReference type="PANTHER" id="PTHR43884:SF12">
    <property type="entry name" value="ISOVALERYL-COA DEHYDROGENASE, MITOCHONDRIAL-RELATED"/>
    <property type="match status" value="1"/>
</dbReference>
<dbReference type="InterPro" id="IPR046373">
    <property type="entry name" value="Acyl-CoA_Oxase/DH_mid-dom_sf"/>
</dbReference>
<dbReference type="AlphaFoldDB" id="A0AB73FVF8"/>
<keyword evidence="3" id="KW-0285">Flavoprotein</keyword>
<organism evidence="7 8">
    <name type="scientific">Burkholderia ubonensis</name>
    <dbReference type="NCBI Taxonomy" id="101571"/>
    <lineage>
        <taxon>Bacteria</taxon>
        <taxon>Pseudomonadati</taxon>
        <taxon>Pseudomonadota</taxon>
        <taxon>Betaproteobacteria</taxon>
        <taxon>Burkholderiales</taxon>
        <taxon>Burkholderiaceae</taxon>
        <taxon>Burkholderia</taxon>
        <taxon>Burkholderia cepacia complex</taxon>
    </lineage>
</organism>
<proteinExistence type="inferred from homology"/>
<feature type="domain" description="Acyl-CoA dehydrogenase/oxidase C-terminal" evidence="5">
    <location>
        <begin position="246"/>
        <end position="372"/>
    </location>
</feature>
<dbReference type="PANTHER" id="PTHR43884">
    <property type="entry name" value="ACYL-COA DEHYDROGENASE"/>
    <property type="match status" value="1"/>
</dbReference>
<evidence type="ECO:0000256" key="3">
    <source>
        <dbReference type="ARBA" id="ARBA00022630"/>
    </source>
</evidence>
<dbReference type="InterPro" id="IPR009075">
    <property type="entry name" value="AcylCo_DH/oxidase_C"/>
</dbReference>
<evidence type="ECO:0000256" key="1">
    <source>
        <dbReference type="ARBA" id="ARBA00001974"/>
    </source>
</evidence>
<dbReference type="Gene3D" id="2.40.110.10">
    <property type="entry name" value="Butyryl-CoA Dehydrogenase, subunit A, domain 2"/>
    <property type="match status" value="1"/>
</dbReference>
<dbReference type="GO" id="GO:0050660">
    <property type="term" value="F:flavin adenine dinucleotide binding"/>
    <property type="evidence" value="ECO:0007669"/>
    <property type="project" value="InterPro"/>
</dbReference>
<protein>
    <submittedName>
        <fullName evidence="7">Acyl-CoA dehydrogenase</fullName>
    </submittedName>
</protein>
<dbReference type="SUPFAM" id="SSF56645">
    <property type="entry name" value="Acyl-CoA dehydrogenase NM domain-like"/>
    <property type="match status" value="1"/>
</dbReference>
<dbReference type="InterPro" id="IPR013786">
    <property type="entry name" value="AcylCoA_DH/ox_N"/>
</dbReference>
<comment type="caution">
    <text evidence="7">The sequence shown here is derived from an EMBL/GenBank/DDBJ whole genome shotgun (WGS) entry which is preliminary data.</text>
</comment>
<reference evidence="7 8" key="1">
    <citation type="submission" date="2015-11" db="EMBL/GenBank/DDBJ databases">
        <title>Expanding the genomic diversity of Burkholderia species for the development of highly accurate diagnostics.</title>
        <authorList>
            <person name="Sahl J."/>
            <person name="Keim P."/>
            <person name="Wagner D."/>
        </authorList>
    </citation>
    <scope>NUCLEOTIDE SEQUENCE [LARGE SCALE GENOMIC DNA]</scope>
    <source>
        <strain evidence="7 8">MSMB2058</strain>
    </source>
</reference>
<accession>A0AB73FVF8</accession>
<keyword evidence="4" id="KW-0274">FAD</keyword>
<dbReference type="EMBL" id="LOZE01000120">
    <property type="protein sequence ID" value="KVM23923.1"/>
    <property type="molecule type" value="Genomic_DNA"/>
</dbReference>
<evidence type="ECO:0000313" key="7">
    <source>
        <dbReference type="EMBL" id="KVM23923.1"/>
    </source>
</evidence>
<feature type="domain" description="Acyl-CoA dehydrogenase/oxidase N-terminal" evidence="6">
    <location>
        <begin position="18"/>
        <end position="105"/>
    </location>
</feature>
<sequence>MNRLIRDVAPGDADHQLDDAAQAVAQIAAQHADTVDREARCPHEAIEAMRARRLLGAMVPVRLGGASASLAAVASACSILGEACASAAMVFAMHQIQVACIVDHARDDDWHMQFMQRLVQHQWLLASATSEEGVGGNLRASQCALDAMDGGFRLRKTAPTISYGEYADGILATARRDADAAPSDQVLVTLLRDGYTLTRRGGWDTLGMRGTCSNGFDVDANGTTAQCLPVPFSQIAERTMVPVSHILWASVWIGIAGDAFRRAHHFFRAQTRNTDGALPPASRRIAESLGLMQAMQARVDSVLRLHASESAQASACSWSGGMAWAAEINTLKTYVSTTALEVAFHAMMICGMAGYKHGTPFSVGRHIRDLHAAPLMISNDRIATNTSSLLLALRPATLEKHS</sequence>
<dbReference type="Pfam" id="PF00441">
    <property type="entry name" value="Acyl-CoA_dh_1"/>
    <property type="match status" value="1"/>
</dbReference>
<dbReference type="InterPro" id="IPR009100">
    <property type="entry name" value="AcylCoA_DH/oxidase_NM_dom_sf"/>
</dbReference>
<gene>
    <name evidence="7" type="ORF">WJ53_17540</name>
</gene>
<dbReference type="InterPro" id="IPR036250">
    <property type="entry name" value="AcylCo_DH-like_C"/>
</dbReference>
<evidence type="ECO:0000313" key="8">
    <source>
        <dbReference type="Proteomes" id="UP000061665"/>
    </source>
</evidence>
<dbReference type="Proteomes" id="UP000061665">
    <property type="component" value="Unassembled WGS sequence"/>
</dbReference>
<dbReference type="GO" id="GO:0003995">
    <property type="term" value="F:acyl-CoA dehydrogenase activity"/>
    <property type="evidence" value="ECO:0007669"/>
    <property type="project" value="TreeGrafter"/>
</dbReference>
<evidence type="ECO:0000256" key="4">
    <source>
        <dbReference type="ARBA" id="ARBA00022827"/>
    </source>
</evidence>
<dbReference type="Gene3D" id="1.10.540.10">
    <property type="entry name" value="Acyl-CoA dehydrogenase/oxidase, N-terminal domain"/>
    <property type="match status" value="1"/>
</dbReference>